<dbReference type="OrthoDB" id="3355480at2759"/>
<reference evidence="1 2" key="1">
    <citation type="submission" date="2016-07" db="EMBL/GenBank/DDBJ databases">
        <title>Pervasive Adenine N6-methylation of Active Genes in Fungi.</title>
        <authorList>
            <consortium name="DOE Joint Genome Institute"/>
            <person name="Mondo S.J."/>
            <person name="Dannebaum R.O."/>
            <person name="Kuo R.C."/>
            <person name="Labutti K."/>
            <person name="Haridas S."/>
            <person name="Kuo A."/>
            <person name="Salamov A."/>
            <person name="Ahrendt S.R."/>
            <person name="Lipzen A."/>
            <person name="Sullivan W."/>
            <person name="Andreopoulos W.B."/>
            <person name="Clum A."/>
            <person name="Lindquist E."/>
            <person name="Daum C."/>
            <person name="Ramamoorthy G.K."/>
            <person name="Gryganskyi A."/>
            <person name="Culley D."/>
            <person name="Magnuson J.K."/>
            <person name="James T.Y."/>
            <person name="O'Malley M.A."/>
            <person name="Stajich J.E."/>
            <person name="Spatafora J.W."/>
            <person name="Visel A."/>
            <person name="Grigoriev I.V."/>
        </authorList>
    </citation>
    <scope>NUCLEOTIDE SEQUENCE [LARGE SCALE GENOMIC DNA]</scope>
    <source>
        <strain evidence="1 2">CBS 115471</strain>
    </source>
</reference>
<dbReference type="InterPro" id="IPR023213">
    <property type="entry name" value="CAT-like_dom_sf"/>
</dbReference>
<evidence type="ECO:0000313" key="1">
    <source>
        <dbReference type="EMBL" id="ORY14587.1"/>
    </source>
</evidence>
<dbReference type="AlphaFoldDB" id="A0A1Y1ZWY8"/>
<evidence type="ECO:0000313" key="2">
    <source>
        <dbReference type="Proteomes" id="UP000193144"/>
    </source>
</evidence>
<dbReference type="Gene3D" id="3.30.559.10">
    <property type="entry name" value="Chloramphenicol acetyltransferase-like domain"/>
    <property type="match status" value="1"/>
</dbReference>
<comment type="caution">
    <text evidence="1">The sequence shown here is derived from an EMBL/GenBank/DDBJ whole genome shotgun (WGS) entry which is preliminary data.</text>
</comment>
<proteinExistence type="predicted"/>
<evidence type="ECO:0008006" key="3">
    <source>
        <dbReference type="Google" id="ProtNLM"/>
    </source>
</evidence>
<dbReference type="STRING" id="1231657.A0A1Y1ZWY8"/>
<name>A0A1Y1ZWY8_9PLEO</name>
<organism evidence="1 2">
    <name type="scientific">Clohesyomyces aquaticus</name>
    <dbReference type="NCBI Taxonomy" id="1231657"/>
    <lineage>
        <taxon>Eukaryota</taxon>
        <taxon>Fungi</taxon>
        <taxon>Dikarya</taxon>
        <taxon>Ascomycota</taxon>
        <taxon>Pezizomycotina</taxon>
        <taxon>Dothideomycetes</taxon>
        <taxon>Pleosporomycetidae</taxon>
        <taxon>Pleosporales</taxon>
        <taxon>Lindgomycetaceae</taxon>
        <taxon>Clohesyomyces</taxon>
    </lineage>
</organism>
<keyword evidence="2" id="KW-1185">Reference proteome</keyword>
<dbReference type="Proteomes" id="UP000193144">
    <property type="component" value="Unassembled WGS sequence"/>
</dbReference>
<protein>
    <recommendedName>
        <fullName evidence="3">Condensation domain-containing protein</fullName>
    </recommendedName>
</protein>
<sequence length="579" mass="64865">MDRNNRQEHSKDWLARYANNYHAWHPTTINGKKAYKRPLGLVEWSFDTDGTDYGGRADMNALFTLEIRHSLSKKDFRRKIALAWANLCLQHIMLQSKAQGGEEREFVIELQDSTQDVLDETLKSIVWVEDFYPDVNPRELHRHILNVGRVIDPSICLSRLHVLPLEALPNGNFLCHFLVVIAHQTSDGLSAYNWFSHFLRILNTPSIAIEREIESFRSAESIESQLPPAQEDLYPSISGTKARQRWFWVIMRVLRHIRKSLPATFTNPLRRSQRLAETASLPPTFSKLFDYSAERRPPNNSFHCTASLSPSASHRLISTCRSINVSVGAGAFALAGLSMMELERQHHPNIPDAERRPFAASFPLNPRTFFGWTPPAESCMLAFSDGIVMPFLPSSLPIEGRFRLLARQANRQLRVYQKRLKTGSTGGVHTSLSLDPHSPGRLLASGYLYQIERVEGKLPDDRKTGINPQGAYPANSSQFGATCGVSSIGSTASFFPPGQFNLDDPSFGVNGKDFVADFRGLKMGVRARDNEFLVGSSTDGNGIVSFGVSYDGNSISEEAAERWAQKITSLFERGDGPKL</sequence>
<dbReference type="PANTHER" id="PTHR28037:SF1">
    <property type="entry name" value="ALCOHOL O-ACETYLTRANSFERASE 1-RELATED"/>
    <property type="match status" value="1"/>
</dbReference>
<dbReference type="InterPro" id="IPR052058">
    <property type="entry name" value="Alcohol_O-acetyltransferase"/>
</dbReference>
<gene>
    <name evidence="1" type="ORF">BCR34DRAFT_560271</name>
</gene>
<accession>A0A1Y1ZWY8</accession>
<dbReference type="EMBL" id="MCFA01000032">
    <property type="protein sequence ID" value="ORY14587.1"/>
    <property type="molecule type" value="Genomic_DNA"/>
</dbReference>
<dbReference type="PANTHER" id="PTHR28037">
    <property type="entry name" value="ALCOHOL O-ACETYLTRANSFERASE 1-RELATED"/>
    <property type="match status" value="1"/>
</dbReference>